<dbReference type="InterPro" id="IPR006026">
    <property type="entry name" value="Peptidase_Metallo"/>
</dbReference>
<feature type="signal peptide" evidence="8">
    <location>
        <begin position="1"/>
        <end position="25"/>
    </location>
</feature>
<sequence>MKCYKSCMKFIPFLLNCILVAAGKAADSVGYDNLGCWHLPSNDSAAVASLEGSHSGLEGLHWDRVYPVSKCAEVAKERGLSFFAIRNGGECLGDSNLHTKYKNHGKSDNCLNGEGGREAVNVYAITGAISAVDDFEGDILLTKATKAMTASTNHDVSVANDWAKTDFSWPGGIVPYYIPPDLVGHSLYYKFHHGMRHWLEQTCVKFVPKTGHRDWIELYRESNPLSRRCASSIGRIGGYQPIKLGDHCPPGSVIHEMGHALGLWHTQSRPDRDKYVQIMWKNILSGRADQFKKYSHGSADTLKVKYDYLSIMHYGKDFFGKLDSAKRHYLTTIKTKDPSYQNRIGQRKHLTASDILLINTMYGCPDYPYMWQTGNWSRCSTKCGSGKQTRKLDCAKTGGGKVDSKFCRNTKIPAGSRACYGKLCETCPWGWLLFNNVCYQVNTRRKTFLDATAACLKQGAGILTLRSMEEENYLRTELEKRNLYNMFYWLGARYNPRKGGFFWLDDTAVVYSSWNQGEPRFGLDCSIMVNRKGWGTERCDMERSYICKRELKSYKRSKIKIESGEGAFKWRKEDWKECSVSCGGGQKNRKTYCVDVHNTKVETTFCKDDPPLAWKECNTKPCPSQYKWRLGDWGKCSKTCGGGIQQRPIMCAGEDMVATSWELCEDDAPITKKE</sequence>
<keyword evidence="3 7" id="KW-0378">Hydrolase</keyword>
<dbReference type="SMART" id="SM00235">
    <property type="entry name" value="ZnMc"/>
    <property type="match status" value="1"/>
</dbReference>
<dbReference type="InterPro" id="IPR001304">
    <property type="entry name" value="C-type_lectin-like"/>
</dbReference>
<keyword evidence="4 7" id="KW-0862">Zinc</keyword>
<dbReference type="Pfam" id="PF01400">
    <property type="entry name" value="Astacin"/>
    <property type="match status" value="1"/>
</dbReference>
<evidence type="ECO:0000256" key="1">
    <source>
        <dbReference type="ARBA" id="ARBA00022670"/>
    </source>
</evidence>
<dbReference type="Gene3D" id="3.10.100.10">
    <property type="entry name" value="Mannose-Binding Protein A, subunit A"/>
    <property type="match status" value="1"/>
</dbReference>
<keyword evidence="5 7" id="KW-0482">Metalloprotease</keyword>
<gene>
    <name evidence="11" type="ORF">P5673_013594</name>
</gene>
<dbReference type="Proteomes" id="UP001249851">
    <property type="component" value="Unassembled WGS sequence"/>
</dbReference>
<dbReference type="PROSITE" id="PS50092">
    <property type="entry name" value="TSP1"/>
    <property type="match status" value="3"/>
</dbReference>
<organism evidence="11 12">
    <name type="scientific">Acropora cervicornis</name>
    <name type="common">Staghorn coral</name>
    <dbReference type="NCBI Taxonomy" id="6130"/>
    <lineage>
        <taxon>Eukaryota</taxon>
        <taxon>Metazoa</taxon>
        <taxon>Cnidaria</taxon>
        <taxon>Anthozoa</taxon>
        <taxon>Hexacorallia</taxon>
        <taxon>Scleractinia</taxon>
        <taxon>Astrocoeniina</taxon>
        <taxon>Acroporidae</taxon>
        <taxon>Acropora</taxon>
    </lineage>
</organism>
<comment type="caution">
    <text evidence="11">The sequence shown here is derived from an EMBL/GenBank/DDBJ whole genome shotgun (WGS) entry which is preliminary data.</text>
</comment>
<feature type="binding site" evidence="7">
    <location>
        <position position="255"/>
    </location>
    <ligand>
        <name>Zn(2+)</name>
        <dbReference type="ChEBI" id="CHEBI:29105"/>
        <note>catalytic</note>
    </ligand>
</feature>
<keyword evidence="6" id="KW-0325">Glycoprotein</keyword>
<dbReference type="Gene3D" id="2.20.100.10">
    <property type="entry name" value="Thrombospondin type-1 (TSP1) repeat"/>
    <property type="match status" value="3"/>
</dbReference>
<keyword evidence="2 7" id="KW-0479">Metal-binding</keyword>
<evidence type="ECO:0000259" key="9">
    <source>
        <dbReference type="PROSITE" id="PS50041"/>
    </source>
</evidence>
<dbReference type="InterPro" id="IPR016186">
    <property type="entry name" value="C-type_lectin-like/link_sf"/>
</dbReference>
<dbReference type="SUPFAM" id="SSF56436">
    <property type="entry name" value="C-type lectin-like"/>
    <property type="match status" value="1"/>
</dbReference>
<feature type="domain" description="Peptidase M12A" evidence="10">
    <location>
        <begin position="156"/>
        <end position="365"/>
    </location>
</feature>
<keyword evidence="1 7" id="KW-0645">Protease</keyword>
<evidence type="ECO:0000256" key="7">
    <source>
        <dbReference type="PROSITE-ProRule" id="PRU01211"/>
    </source>
</evidence>
<dbReference type="SUPFAM" id="SSF55486">
    <property type="entry name" value="Metalloproteases ('zincins'), catalytic domain"/>
    <property type="match status" value="1"/>
</dbReference>
<dbReference type="PANTHER" id="PTHR10127">
    <property type="entry name" value="DISCOIDIN, CUB, EGF, LAMININ , AND ZINC METALLOPROTEASE DOMAIN CONTAINING"/>
    <property type="match status" value="1"/>
</dbReference>
<dbReference type="Gene3D" id="3.40.390.10">
    <property type="entry name" value="Collagenase (Catalytic Domain)"/>
    <property type="match status" value="1"/>
</dbReference>
<reference evidence="11" key="1">
    <citation type="journal article" date="2023" name="G3 (Bethesda)">
        <title>Whole genome assembly and annotation of the endangered Caribbean coral Acropora cervicornis.</title>
        <authorList>
            <person name="Selwyn J.D."/>
            <person name="Vollmer S.V."/>
        </authorList>
    </citation>
    <scope>NUCLEOTIDE SEQUENCE</scope>
    <source>
        <strain evidence="11">K2</strain>
    </source>
</reference>
<evidence type="ECO:0000256" key="4">
    <source>
        <dbReference type="ARBA" id="ARBA00022833"/>
    </source>
</evidence>
<dbReference type="PROSITE" id="PS51864">
    <property type="entry name" value="ASTACIN"/>
    <property type="match status" value="1"/>
</dbReference>
<dbReference type="GO" id="GO:0008270">
    <property type="term" value="F:zinc ion binding"/>
    <property type="evidence" value="ECO:0007669"/>
    <property type="project" value="UniProtKB-UniRule"/>
</dbReference>
<dbReference type="EMBL" id="JARQWQ010000026">
    <property type="protein sequence ID" value="KAK2563237.1"/>
    <property type="molecule type" value="Genomic_DNA"/>
</dbReference>
<feature type="binding site" evidence="7">
    <location>
        <position position="259"/>
    </location>
    <ligand>
        <name>Zn(2+)</name>
        <dbReference type="ChEBI" id="CHEBI:29105"/>
        <note>catalytic</note>
    </ligand>
</feature>
<dbReference type="PRINTS" id="PR00480">
    <property type="entry name" value="ASTACIN"/>
</dbReference>
<dbReference type="InterPro" id="IPR016187">
    <property type="entry name" value="CTDL_fold"/>
</dbReference>
<feature type="chain" id="PRO_5041771586" description="Metalloendopeptidase" evidence="8">
    <location>
        <begin position="26"/>
        <end position="674"/>
    </location>
</feature>
<dbReference type="GO" id="GO:0004222">
    <property type="term" value="F:metalloendopeptidase activity"/>
    <property type="evidence" value="ECO:0007669"/>
    <property type="project" value="UniProtKB-UniRule"/>
</dbReference>
<proteinExistence type="predicted"/>
<dbReference type="PANTHER" id="PTHR10127:SF780">
    <property type="entry name" value="METALLOENDOPEPTIDASE"/>
    <property type="match status" value="1"/>
</dbReference>
<dbReference type="EC" id="3.4.24.-" evidence="8"/>
<evidence type="ECO:0000256" key="5">
    <source>
        <dbReference type="ARBA" id="ARBA00023049"/>
    </source>
</evidence>
<dbReference type="Pfam" id="PF19030">
    <property type="entry name" value="TSP1_ADAMTS"/>
    <property type="match status" value="3"/>
</dbReference>
<evidence type="ECO:0000256" key="6">
    <source>
        <dbReference type="ARBA" id="ARBA00023180"/>
    </source>
</evidence>
<dbReference type="SMART" id="SM00209">
    <property type="entry name" value="TSP1"/>
    <property type="match status" value="3"/>
</dbReference>
<evidence type="ECO:0000313" key="12">
    <source>
        <dbReference type="Proteomes" id="UP001249851"/>
    </source>
</evidence>
<comment type="caution">
    <text evidence="7">Lacks conserved residue(s) required for the propagation of feature annotation.</text>
</comment>
<reference evidence="11" key="2">
    <citation type="journal article" date="2023" name="Science">
        <title>Genomic signatures of disease resistance in endangered staghorn corals.</title>
        <authorList>
            <person name="Vollmer S.V."/>
            <person name="Selwyn J.D."/>
            <person name="Despard B.A."/>
            <person name="Roesel C.L."/>
        </authorList>
    </citation>
    <scope>NUCLEOTIDE SEQUENCE</scope>
    <source>
        <strain evidence="11">K2</strain>
    </source>
</reference>
<evidence type="ECO:0000256" key="2">
    <source>
        <dbReference type="ARBA" id="ARBA00022723"/>
    </source>
</evidence>
<feature type="domain" description="C-type lectin" evidence="9">
    <location>
        <begin position="434"/>
        <end position="548"/>
    </location>
</feature>
<dbReference type="InterPro" id="IPR001506">
    <property type="entry name" value="Peptidase_M12A"/>
</dbReference>
<evidence type="ECO:0000259" key="10">
    <source>
        <dbReference type="PROSITE" id="PS51864"/>
    </source>
</evidence>
<dbReference type="AlphaFoldDB" id="A0AAD9V6V9"/>
<dbReference type="CDD" id="cd00037">
    <property type="entry name" value="CLECT"/>
    <property type="match status" value="1"/>
</dbReference>
<dbReference type="InterPro" id="IPR000884">
    <property type="entry name" value="TSP1_rpt"/>
</dbReference>
<name>A0AAD9V6V9_ACRCE</name>
<protein>
    <recommendedName>
        <fullName evidence="8">Metalloendopeptidase</fullName>
        <ecNumber evidence="8">3.4.24.-</ecNumber>
    </recommendedName>
</protein>
<keyword evidence="12" id="KW-1185">Reference proteome</keyword>
<evidence type="ECO:0000256" key="8">
    <source>
        <dbReference type="RuleBase" id="RU361183"/>
    </source>
</evidence>
<dbReference type="GO" id="GO:0006508">
    <property type="term" value="P:proteolysis"/>
    <property type="evidence" value="ECO:0007669"/>
    <property type="project" value="UniProtKB-KW"/>
</dbReference>
<comment type="cofactor">
    <cofactor evidence="7 8">
        <name>Zn(2+)</name>
        <dbReference type="ChEBI" id="CHEBI:29105"/>
    </cofactor>
    <text evidence="7 8">Binds 1 zinc ion per subunit.</text>
</comment>
<dbReference type="InterPro" id="IPR024079">
    <property type="entry name" value="MetalloPept_cat_dom_sf"/>
</dbReference>
<evidence type="ECO:0000313" key="11">
    <source>
        <dbReference type="EMBL" id="KAK2563237.1"/>
    </source>
</evidence>
<feature type="active site" evidence="7">
    <location>
        <position position="256"/>
    </location>
</feature>
<dbReference type="PROSITE" id="PS50041">
    <property type="entry name" value="C_TYPE_LECTIN_2"/>
    <property type="match status" value="1"/>
</dbReference>
<accession>A0AAD9V6V9</accession>
<feature type="binding site" evidence="7">
    <location>
        <position position="265"/>
    </location>
    <ligand>
        <name>Zn(2+)</name>
        <dbReference type="ChEBI" id="CHEBI:29105"/>
        <note>catalytic</note>
    </ligand>
</feature>
<dbReference type="Pfam" id="PF00059">
    <property type="entry name" value="Lectin_C"/>
    <property type="match status" value="1"/>
</dbReference>
<dbReference type="InterPro" id="IPR034035">
    <property type="entry name" value="Astacin-like_dom"/>
</dbReference>
<dbReference type="SUPFAM" id="SSF82895">
    <property type="entry name" value="TSP-1 type 1 repeat"/>
    <property type="match status" value="3"/>
</dbReference>
<dbReference type="CDD" id="cd04280">
    <property type="entry name" value="ZnMc_astacin_like"/>
    <property type="match status" value="1"/>
</dbReference>
<keyword evidence="8" id="KW-0732">Signal</keyword>
<dbReference type="InterPro" id="IPR036383">
    <property type="entry name" value="TSP1_rpt_sf"/>
</dbReference>
<evidence type="ECO:0000256" key="3">
    <source>
        <dbReference type="ARBA" id="ARBA00022801"/>
    </source>
</evidence>
<dbReference type="SMART" id="SM00034">
    <property type="entry name" value="CLECT"/>
    <property type="match status" value="1"/>
</dbReference>